<protein>
    <submittedName>
        <fullName evidence="1">Uncharacterized protein</fullName>
    </submittedName>
</protein>
<gene>
    <name evidence="1" type="ORF">PYW08_014525</name>
</gene>
<comment type="caution">
    <text evidence="1">The sequence shown here is derived from an EMBL/GenBank/DDBJ whole genome shotgun (WGS) entry which is preliminary data.</text>
</comment>
<reference evidence="1" key="1">
    <citation type="submission" date="2023-03" db="EMBL/GenBank/DDBJ databases">
        <title>Chromosome-level genomes of two armyworms, Mythimna separata and Mythimna loreyi, provide insights into the biosynthesis and reception of sex pheromones.</title>
        <authorList>
            <person name="Zhao H."/>
        </authorList>
    </citation>
    <scope>NUCLEOTIDE SEQUENCE</scope>
    <source>
        <strain evidence="1">BeijingLab</strain>
    </source>
</reference>
<dbReference type="Proteomes" id="UP001231649">
    <property type="component" value="Chromosome 6"/>
</dbReference>
<evidence type="ECO:0000313" key="1">
    <source>
        <dbReference type="EMBL" id="KAJ8731795.1"/>
    </source>
</evidence>
<keyword evidence="2" id="KW-1185">Reference proteome</keyword>
<proteinExistence type="predicted"/>
<accession>A0ACC2R4C2</accession>
<dbReference type="EMBL" id="CM056782">
    <property type="protein sequence ID" value="KAJ8731795.1"/>
    <property type="molecule type" value="Genomic_DNA"/>
</dbReference>
<sequence>MKLILLLCYLIFICAAFVSKKDSKKNKLTDGMEFDKISRSSLLKILAAFEDNLHKKLKRKNLKPVFTARFANNRFTKRYIYPNVFEAPKGKIHPYEQ</sequence>
<name>A0ACC2R4C2_9NEOP</name>
<organism evidence="1 2">
    <name type="scientific">Mythimna loreyi</name>
    <dbReference type="NCBI Taxonomy" id="667449"/>
    <lineage>
        <taxon>Eukaryota</taxon>
        <taxon>Metazoa</taxon>
        <taxon>Ecdysozoa</taxon>
        <taxon>Arthropoda</taxon>
        <taxon>Hexapoda</taxon>
        <taxon>Insecta</taxon>
        <taxon>Pterygota</taxon>
        <taxon>Neoptera</taxon>
        <taxon>Endopterygota</taxon>
        <taxon>Lepidoptera</taxon>
        <taxon>Glossata</taxon>
        <taxon>Ditrysia</taxon>
        <taxon>Noctuoidea</taxon>
        <taxon>Noctuidae</taxon>
        <taxon>Noctuinae</taxon>
        <taxon>Hadenini</taxon>
        <taxon>Mythimna</taxon>
    </lineage>
</organism>
<evidence type="ECO:0000313" key="2">
    <source>
        <dbReference type="Proteomes" id="UP001231649"/>
    </source>
</evidence>